<evidence type="ECO:0000256" key="5">
    <source>
        <dbReference type="ARBA" id="ARBA00023136"/>
    </source>
</evidence>
<protein>
    <submittedName>
        <fullName evidence="9">Protease modulator HflC</fullName>
    </submittedName>
</protein>
<evidence type="ECO:0000313" key="9">
    <source>
        <dbReference type="EMBL" id="MBD8037477.1"/>
    </source>
</evidence>
<comment type="caution">
    <text evidence="9">The sequence shown here is derived from an EMBL/GenBank/DDBJ whole genome shotgun (WGS) entry which is preliminary data.</text>
</comment>
<organism evidence="9 10">
    <name type="scientific">Solibacillus faecavium</name>
    <dbReference type="NCBI Taxonomy" id="2762221"/>
    <lineage>
        <taxon>Bacteria</taxon>
        <taxon>Bacillati</taxon>
        <taxon>Bacillota</taxon>
        <taxon>Bacilli</taxon>
        <taxon>Bacillales</taxon>
        <taxon>Caryophanaceae</taxon>
        <taxon>Solibacillus</taxon>
    </lineage>
</organism>
<dbReference type="PANTHER" id="PTHR42911">
    <property type="entry name" value="MODULATOR OF FTSH PROTEASE HFLC"/>
    <property type="match status" value="1"/>
</dbReference>
<dbReference type="SMART" id="SM00244">
    <property type="entry name" value="PHB"/>
    <property type="match status" value="1"/>
</dbReference>
<evidence type="ECO:0000313" key="10">
    <source>
        <dbReference type="Proteomes" id="UP000619101"/>
    </source>
</evidence>
<dbReference type="GO" id="GO:0008233">
    <property type="term" value="F:peptidase activity"/>
    <property type="evidence" value="ECO:0007669"/>
    <property type="project" value="UniProtKB-KW"/>
</dbReference>
<dbReference type="InterPro" id="IPR001107">
    <property type="entry name" value="Band_7"/>
</dbReference>
<dbReference type="SUPFAM" id="SSF117892">
    <property type="entry name" value="Band 7/SPFH domain"/>
    <property type="match status" value="1"/>
</dbReference>
<feature type="compositionally biased region" description="Polar residues" evidence="6">
    <location>
        <begin position="38"/>
        <end position="47"/>
    </location>
</feature>
<evidence type="ECO:0000256" key="7">
    <source>
        <dbReference type="SAM" id="Phobius"/>
    </source>
</evidence>
<dbReference type="Gene3D" id="3.30.479.30">
    <property type="entry name" value="Band 7 domain"/>
    <property type="match status" value="1"/>
</dbReference>
<evidence type="ECO:0000256" key="6">
    <source>
        <dbReference type="SAM" id="MobiDB-lite"/>
    </source>
</evidence>
<proteinExistence type="inferred from homology"/>
<evidence type="ECO:0000256" key="1">
    <source>
        <dbReference type="ARBA" id="ARBA00004370"/>
    </source>
</evidence>
<dbReference type="CDD" id="cd03405">
    <property type="entry name" value="SPFH_HflC"/>
    <property type="match status" value="1"/>
</dbReference>
<evidence type="ECO:0000256" key="3">
    <source>
        <dbReference type="ARBA" id="ARBA00022692"/>
    </source>
</evidence>
<gene>
    <name evidence="9" type="ORF">H9635_12055</name>
</gene>
<comment type="subcellular location">
    <subcellularLocation>
        <location evidence="1">Membrane</location>
    </subcellularLocation>
</comment>
<dbReference type="GO" id="GO:0006508">
    <property type="term" value="P:proteolysis"/>
    <property type="evidence" value="ECO:0007669"/>
    <property type="project" value="UniProtKB-KW"/>
</dbReference>
<evidence type="ECO:0000259" key="8">
    <source>
        <dbReference type="SMART" id="SM00244"/>
    </source>
</evidence>
<accession>A0ABR8XZT8</accession>
<name>A0ABR8XZT8_9BACL</name>
<dbReference type="Proteomes" id="UP000619101">
    <property type="component" value="Unassembled WGS sequence"/>
</dbReference>
<keyword evidence="3 7" id="KW-0812">Transmembrane</keyword>
<dbReference type="Pfam" id="PF01145">
    <property type="entry name" value="Band_7"/>
    <property type="match status" value="1"/>
</dbReference>
<feature type="domain" description="Band 7" evidence="8">
    <location>
        <begin position="87"/>
        <end position="254"/>
    </location>
</feature>
<dbReference type="EMBL" id="JACSPZ010000005">
    <property type="protein sequence ID" value="MBD8037477.1"/>
    <property type="molecule type" value="Genomic_DNA"/>
</dbReference>
<comment type="similarity">
    <text evidence="2">Belongs to the band 7/mec-2 family. HflC subfamily.</text>
</comment>
<feature type="transmembrane region" description="Helical" evidence="7">
    <location>
        <begin position="68"/>
        <end position="92"/>
    </location>
</feature>
<evidence type="ECO:0000256" key="2">
    <source>
        <dbReference type="ARBA" id="ARBA00007862"/>
    </source>
</evidence>
<feature type="compositionally biased region" description="Basic and acidic residues" evidence="6">
    <location>
        <begin position="27"/>
        <end position="37"/>
    </location>
</feature>
<dbReference type="InterPro" id="IPR010200">
    <property type="entry name" value="HflC"/>
</dbReference>
<sequence>MSNDKNNFNGDLDEFVKKLFGNKNGSKEVKKVPKANDPDQQVNNGDLNTKKAPTPLKKDKKPLNVKQWVTSAIVLTVVFAALIVVVANLYIVKENEYKVVRQFGEVVKYEREPGLHMKIPFIQSVTTLPRNLMTHDMTEEEISTKDKKRIIIDNYTVWRVTDPKALISNAGQLLNAENRMEEFIYSALRTEFGQTEYGDIINEKDSKRGNINDRVTQRVNELIESANFGIEVIDVRIRRTDLPEENEQSVYTRMVSERQSIAQKYLSEGDAEKRSKEAKTDQEVQVTLAKANKEASVIRAEGEAQAAQIYNAAYSKDPEFYSLFRTLESYKKTIGNETMIIIPSDSPYAKLLSGQLD</sequence>
<keyword evidence="9" id="KW-0378">Hydrolase</keyword>
<reference evidence="9 10" key="1">
    <citation type="submission" date="2020-08" db="EMBL/GenBank/DDBJ databases">
        <title>A Genomic Blueprint of the Chicken Gut Microbiome.</title>
        <authorList>
            <person name="Gilroy R."/>
            <person name="Ravi A."/>
            <person name="Getino M."/>
            <person name="Pursley I."/>
            <person name="Horton D.L."/>
            <person name="Alikhan N.-F."/>
            <person name="Baker D."/>
            <person name="Gharbi K."/>
            <person name="Hall N."/>
            <person name="Watson M."/>
            <person name="Adriaenssens E.M."/>
            <person name="Foster-Nyarko E."/>
            <person name="Jarju S."/>
            <person name="Secka A."/>
            <person name="Antonio M."/>
            <person name="Oren A."/>
            <person name="Chaudhuri R."/>
            <person name="La Ragione R.M."/>
            <person name="Hildebrand F."/>
            <person name="Pallen M.J."/>
        </authorList>
    </citation>
    <scope>NUCLEOTIDE SEQUENCE [LARGE SCALE GENOMIC DNA]</scope>
    <source>
        <strain evidence="9 10">A46</strain>
    </source>
</reference>
<dbReference type="PANTHER" id="PTHR42911:SF1">
    <property type="entry name" value="MODULATOR OF FTSH PROTEASE HFLC"/>
    <property type="match status" value="1"/>
</dbReference>
<dbReference type="InterPro" id="IPR036013">
    <property type="entry name" value="Band_7/SPFH_dom_sf"/>
</dbReference>
<keyword evidence="4 7" id="KW-1133">Transmembrane helix</keyword>
<dbReference type="RefSeq" id="WP_191700555.1">
    <property type="nucleotide sequence ID" value="NZ_JACSPZ010000005.1"/>
</dbReference>
<feature type="region of interest" description="Disordered" evidence="6">
    <location>
        <begin position="27"/>
        <end position="58"/>
    </location>
</feature>
<keyword evidence="10" id="KW-1185">Reference proteome</keyword>
<keyword evidence="9" id="KW-0645">Protease</keyword>
<keyword evidence="5 7" id="KW-0472">Membrane</keyword>
<evidence type="ECO:0000256" key="4">
    <source>
        <dbReference type="ARBA" id="ARBA00022989"/>
    </source>
</evidence>